<dbReference type="AlphaFoldDB" id="A0AAE3ZPS7"/>
<evidence type="ECO:0000256" key="1">
    <source>
        <dbReference type="ARBA" id="ARBA00004496"/>
    </source>
</evidence>
<evidence type="ECO:0000256" key="8">
    <source>
        <dbReference type="ARBA" id="ARBA00022691"/>
    </source>
</evidence>
<evidence type="ECO:0000256" key="7">
    <source>
        <dbReference type="ARBA" id="ARBA00022679"/>
    </source>
</evidence>
<dbReference type="PANTHER" id="PTHR11579:SF0">
    <property type="entry name" value="PROTEIN-L-ISOASPARTATE(D-ASPARTATE) O-METHYLTRANSFERASE"/>
    <property type="match status" value="1"/>
</dbReference>
<dbReference type="SUPFAM" id="SSF53335">
    <property type="entry name" value="S-adenosyl-L-methionine-dependent methyltransferases"/>
    <property type="match status" value="1"/>
</dbReference>
<evidence type="ECO:0000256" key="4">
    <source>
        <dbReference type="ARBA" id="ARBA00013346"/>
    </source>
</evidence>
<reference evidence="12 13" key="1">
    <citation type="submission" date="2023-07" db="EMBL/GenBank/DDBJ databases">
        <title>Sequencing the genomes of 1000 actinobacteria strains.</title>
        <authorList>
            <person name="Klenk H.-P."/>
        </authorList>
    </citation>
    <scope>NUCLEOTIDE SEQUENCE [LARGE SCALE GENOMIC DNA]</scope>
    <source>
        <strain evidence="12 13">DSM 44711</strain>
    </source>
</reference>
<comment type="subcellular location">
    <subcellularLocation>
        <location evidence="1">Cytoplasm</location>
    </subcellularLocation>
</comment>
<gene>
    <name evidence="12" type="ORF">J2S44_002921</name>
</gene>
<dbReference type="Gene3D" id="3.40.50.150">
    <property type="entry name" value="Vaccinia Virus protein VP39"/>
    <property type="match status" value="1"/>
</dbReference>
<dbReference type="PANTHER" id="PTHR11579">
    <property type="entry name" value="PROTEIN-L-ISOASPARTATE O-METHYLTRANSFERASE"/>
    <property type="match status" value="1"/>
</dbReference>
<evidence type="ECO:0000256" key="2">
    <source>
        <dbReference type="ARBA" id="ARBA00005369"/>
    </source>
</evidence>
<protein>
    <recommendedName>
        <fullName evidence="4">Protein-L-isoaspartate O-methyltransferase</fullName>
        <ecNumber evidence="3">2.1.1.77</ecNumber>
    </recommendedName>
    <alternativeName>
        <fullName evidence="11">L-isoaspartyl protein carboxyl methyltransferase</fullName>
    </alternativeName>
    <alternativeName>
        <fullName evidence="9">Protein L-isoaspartyl methyltransferase</fullName>
    </alternativeName>
    <alternativeName>
        <fullName evidence="10">Protein-beta-aspartate methyltransferase</fullName>
    </alternativeName>
</protein>
<evidence type="ECO:0000256" key="6">
    <source>
        <dbReference type="ARBA" id="ARBA00022603"/>
    </source>
</evidence>
<keyword evidence="13" id="KW-1185">Reference proteome</keyword>
<dbReference type="RefSeq" id="WP_310413412.1">
    <property type="nucleotide sequence ID" value="NZ_JAVDYC010000001.1"/>
</dbReference>
<accession>A0AAE3ZPS7</accession>
<keyword evidence="5" id="KW-0963">Cytoplasm</keyword>
<keyword evidence="6 12" id="KW-0489">Methyltransferase</keyword>
<dbReference type="CDD" id="cd02440">
    <property type="entry name" value="AdoMet_MTases"/>
    <property type="match status" value="1"/>
</dbReference>
<dbReference type="EC" id="2.1.1.77" evidence="3"/>
<evidence type="ECO:0000256" key="3">
    <source>
        <dbReference type="ARBA" id="ARBA00011890"/>
    </source>
</evidence>
<evidence type="ECO:0000256" key="11">
    <source>
        <dbReference type="ARBA" id="ARBA00031350"/>
    </source>
</evidence>
<evidence type="ECO:0000313" key="12">
    <source>
        <dbReference type="EMBL" id="MDR7322671.1"/>
    </source>
</evidence>
<dbReference type="Proteomes" id="UP001183629">
    <property type="component" value="Unassembled WGS sequence"/>
</dbReference>
<evidence type="ECO:0000256" key="10">
    <source>
        <dbReference type="ARBA" id="ARBA00031323"/>
    </source>
</evidence>
<keyword evidence="7 12" id="KW-0808">Transferase</keyword>
<dbReference type="GO" id="GO:0005737">
    <property type="term" value="C:cytoplasm"/>
    <property type="evidence" value="ECO:0007669"/>
    <property type="project" value="UniProtKB-SubCell"/>
</dbReference>
<dbReference type="EMBL" id="JAVDYC010000001">
    <property type="protein sequence ID" value="MDR7322671.1"/>
    <property type="molecule type" value="Genomic_DNA"/>
</dbReference>
<dbReference type="GO" id="GO:0032259">
    <property type="term" value="P:methylation"/>
    <property type="evidence" value="ECO:0007669"/>
    <property type="project" value="UniProtKB-KW"/>
</dbReference>
<name>A0AAE3ZPS7_9ACTN</name>
<proteinExistence type="inferred from homology"/>
<organism evidence="12 13">
    <name type="scientific">Catenuloplanes niger</name>
    <dbReference type="NCBI Taxonomy" id="587534"/>
    <lineage>
        <taxon>Bacteria</taxon>
        <taxon>Bacillati</taxon>
        <taxon>Actinomycetota</taxon>
        <taxon>Actinomycetes</taxon>
        <taxon>Micromonosporales</taxon>
        <taxon>Micromonosporaceae</taxon>
        <taxon>Catenuloplanes</taxon>
    </lineage>
</organism>
<sequence length="347" mass="37887">MTALDDAFDAVPALAYTHHPRWGETVHRSDPAAIRRDITSLEVRPGDRVLEIGTGSGYSSAILASLCGPHGRVTSIDISDELIARATAIHREHDIRGLELHVADGLAGYPSAASYHRMVAWCAPPRLPQTWVNQVEDGGRIVACLPITALPSTTLIATITVRDGRPHLLDVTGGGYAQSTATAVDDALTIPGRWVDYCDHQQDPSWISIAWRDDDPQRTGARAALDRLLHAGHTKAYHDMSTAWRSWTAYTAAIGDRHLSLVSLRNRIRGIGHTTLNSAAVILADGTIIADTPHSPSLKVLRTWLDRWETADRPDAGSFPTTLMPYHGSDLAGWDLRVSLPPFDDQY</sequence>
<evidence type="ECO:0000256" key="5">
    <source>
        <dbReference type="ARBA" id="ARBA00022490"/>
    </source>
</evidence>
<evidence type="ECO:0000256" key="9">
    <source>
        <dbReference type="ARBA" id="ARBA00030757"/>
    </source>
</evidence>
<comment type="caution">
    <text evidence="12">The sequence shown here is derived from an EMBL/GenBank/DDBJ whole genome shotgun (WGS) entry which is preliminary data.</text>
</comment>
<dbReference type="InterPro" id="IPR000682">
    <property type="entry name" value="PCMT"/>
</dbReference>
<evidence type="ECO:0000313" key="13">
    <source>
        <dbReference type="Proteomes" id="UP001183629"/>
    </source>
</evidence>
<keyword evidence="8" id="KW-0949">S-adenosyl-L-methionine</keyword>
<dbReference type="InterPro" id="IPR029063">
    <property type="entry name" value="SAM-dependent_MTases_sf"/>
</dbReference>
<comment type="similarity">
    <text evidence="2">Belongs to the methyltransferase superfamily. L-isoaspartyl/D-aspartyl protein methyltransferase family.</text>
</comment>
<dbReference type="GO" id="GO:0004719">
    <property type="term" value="F:protein-L-isoaspartate (D-aspartate) O-methyltransferase activity"/>
    <property type="evidence" value="ECO:0007669"/>
    <property type="project" value="UniProtKB-EC"/>
</dbReference>
<dbReference type="Pfam" id="PF01135">
    <property type="entry name" value="PCMT"/>
    <property type="match status" value="1"/>
</dbReference>